<feature type="compositionally biased region" description="Basic and acidic residues" evidence="1">
    <location>
        <begin position="67"/>
        <end position="85"/>
    </location>
</feature>
<reference evidence="3" key="1">
    <citation type="submission" date="2019-12" db="UniProtKB">
        <authorList>
            <consortium name="WormBaseParasite"/>
        </authorList>
    </citation>
    <scope>IDENTIFICATION</scope>
</reference>
<name>A0A5S6QIN3_TRIMR</name>
<organism evidence="2 3">
    <name type="scientific">Trichuris muris</name>
    <name type="common">Mouse whipworm</name>
    <dbReference type="NCBI Taxonomy" id="70415"/>
    <lineage>
        <taxon>Eukaryota</taxon>
        <taxon>Metazoa</taxon>
        <taxon>Ecdysozoa</taxon>
        <taxon>Nematoda</taxon>
        <taxon>Enoplea</taxon>
        <taxon>Dorylaimia</taxon>
        <taxon>Trichinellida</taxon>
        <taxon>Trichuridae</taxon>
        <taxon>Trichuris</taxon>
    </lineage>
</organism>
<accession>A0A5S6QIN3</accession>
<sequence>MRRGLANLLNAQTSDIVEGWPPRATRTARPTVLKAFAMLDGFARSTEHRLPPKQAPTAPTGNLGEVSVREEGRPKADNHELKRGDVGVASSREKRKQYSTTRCETRRFQFEFRLE</sequence>
<dbReference type="Proteomes" id="UP000046395">
    <property type="component" value="Unassembled WGS sequence"/>
</dbReference>
<dbReference type="AlphaFoldDB" id="A0A5S6QIN3"/>
<protein>
    <submittedName>
        <fullName evidence="3">Uncharacterized protein</fullName>
    </submittedName>
</protein>
<keyword evidence="2" id="KW-1185">Reference proteome</keyword>
<evidence type="ECO:0000256" key="1">
    <source>
        <dbReference type="SAM" id="MobiDB-lite"/>
    </source>
</evidence>
<dbReference type="WBParaSite" id="TMUE_2000007063.1">
    <property type="protein sequence ID" value="TMUE_2000007063.1"/>
    <property type="gene ID" value="WBGene00299777"/>
</dbReference>
<evidence type="ECO:0000313" key="2">
    <source>
        <dbReference type="Proteomes" id="UP000046395"/>
    </source>
</evidence>
<evidence type="ECO:0000313" key="3">
    <source>
        <dbReference type="WBParaSite" id="TMUE_2000007063.1"/>
    </source>
</evidence>
<feature type="region of interest" description="Disordered" evidence="1">
    <location>
        <begin position="44"/>
        <end position="100"/>
    </location>
</feature>
<proteinExistence type="predicted"/>